<dbReference type="InterPro" id="IPR020617">
    <property type="entry name" value="Thiolase_C"/>
</dbReference>
<dbReference type="SUPFAM" id="SSF53901">
    <property type="entry name" value="Thiolase-like"/>
    <property type="match status" value="2"/>
</dbReference>
<dbReference type="PANTHER" id="PTHR18919:SF107">
    <property type="entry name" value="ACETYL-COA ACETYLTRANSFERASE, CYTOSOLIC"/>
    <property type="match status" value="1"/>
</dbReference>
<dbReference type="EMBL" id="BBSI01000030">
    <property type="protein sequence ID" value="GAM80880.1"/>
    <property type="molecule type" value="Genomic_DNA"/>
</dbReference>
<organism evidence="7 8">
    <name type="scientific">Lactococcus lactis subsp. lactis</name>
    <name type="common">Streptococcus lactis</name>
    <dbReference type="NCBI Taxonomy" id="1360"/>
    <lineage>
        <taxon>Bacteria</taxon>
        <taxon>Bacillati</taxon>
        <taxon>Bacillota</taxon>
        <taxon>Bacilli</taxon>
        <taxon>Lactobacillales</taxon>
        <taxon>Streptococcaceae</taxon>
        <taxon>Lactococcus</taxon>
    </lineage>
</organism>
<evidence type="ECO:0000313" key="8">
    <source>
        <dbReference type="Proteomes" id="UP000031847"/>
    </source>
</evidence>
<evidence type="ECO:0000256" key="5">
    <source>
        <dbReference type="ARBA" id="ARBA00030755"/>
    </source>
</evidence>
<evidence type="ECO:0000256" key="3">
    <source>
        <dbReference type="ARBA" id="ARBA00022679"/>
    </source>
</evidence>
<gene>
    <name evidence="7" type="ORF">JCM5805K_1996</name>
</gene>
<dbReference type="AlphaFoldDB" id="A0A0B8QLQ6"/>
<dbReference type="InterPro" id="IPR020615">
    <property type="entry name" value="Thiolase_acyl_enz_int_AS"/>
</dbReference>
<dbReference type="Proteomes" id="UP000031847">
    <property type="component" value="Unassembled WGS sequence"/>
</dbReference>
<dbReference type="GO" id="GO:0003985">
    <property type="term" value="F:acetyl-CoA C-acetyltransferase activity"/>
    <property type="evidence" value="ECO:0007669"/>
    <property type="project" value="UniProtKB-EC"/>
</dbReference>
<accession>A0A0B8QLQ6</accession>
<dbReference type="Pfam" id="PF00108">
    <property type="entry name" value="Thiolase_N"/>
    <property type="match status" value="1"/>
</dbReference>
<keyword evidence="3 6" id="KW-0808">Transferase</keyword>
<dbReference type="PANTHER" id="PTHR18919">
    <property type="entry name" value="ACETYL-COA C-ACYLTRANSFERASE"/>
    <property type="match status" value="1"/>
</dbReference>
<dbReference type="PROSITE" id="PS00099">
    <property type="entry name" value="THIOLASE_3"/>
    <property type="match status" value="1"/>
</dbReference>
<comment type="caution">
    <text evidence="7">The sequence shown here is derived from an EMBL/GenBank/DDBJ whole genome shotgun (WGS) entry which is preliminary data.</text>
</comment>
<name>A0A0B8QLQ6_LACLL</name>
<evidence type="ECO:0000256" key="2">
    <source>
        <dbReference type="ARBA" id="ARBA00012705"/>
    </source>
</evidence>
<evidence type="ECO:0000256" key="6">
    <source>
        <dbReference type="RuleBase" id="RU003557"/>
    </source>
</evidence>
<dbReference type="Pfam" id="PF02803">
    <property type="entry name" value="Thiolase_C"/>
    <property type="match status" value="1"/>
</dbReference>
<evidence type="ECO:0000313" key="7">
    <source>
        <dbReference type="EMBL" id="GAM80880.1"/>
    </source>
</evidence>
<dbReference type="NCBIfam" id="TIGR01930">
    <property type="entry name" value="AcCoA-C-Actrans"/>
    <property type="match status" value="1"/>
</dbReference>
<dbReference type="PROSITE" id="PS00098">
    <property type="entry name" value="THIOLASE_1"/>
    <property type="match status" value="1"/>
</dbReference>
<dbReference type="InterPro" id="IPR002155">
    <property type="entry name" value="Thiolase"/>
</dbReference>
<dbReference type="InterPro" id="IPR016039">
    <property type="entry name" value="Thiolase-like"/>
</dbReference>
<protein>
    <recommendedName>
        <fullName evidence="2">acetyl-CoA C-acetyltransferase</fullName>
        <ecNumber evidence="2">2.3.1.9</ecNumber>
    </recommendedName>
    <alternativeName>
        <fullName evidence="5">Acetoacetyl-CoA thiolase</fullName>
    </alternativeName>
</protein>
<dbReference type="InterPro" id="IPR020616">
    <property type="entry name" value="Thiolase_N"/>
</dbReference>
<reference evidence="7 8" key="1">
    <citation type="submission" date="2015-01" db="EMBL/GenBank/DDBJ databases">
        <title>Lactococcus lactis subsp.lactis JCM 5805 whole genome shotgun sequence.</title>
        <authorList>
            <person name="Fujii T."/>
            <person name="Tomita Y."/>
            <person name="Ikushima S."/>
            <person name="Fujiwara D."/>
        </authorList>
    </citation>
    <scope>NUCLEOTIDE SEQUENCE [LARGE SCALE GENOMIC DNA]</scope>
    <source>
        <strain evidence="7 8">JCM 5805</strain>
    </source>
</reference>
<dbReference type="InterPro" id="IPR020610">
    <property type="entry name" value="Thiolase_AS"/>
</dbReference>
<evidence type="ECO:0000256" key="4">
    <source>
        <dbReference type="ARBA" id="ARBA00023315"/>
    </source>
</evidence>
<proteinExistence type="inferred from homology"/>
<dbReference type="CDD" id="cd00751">
    <property type="entry name" value="thiolase"/>
    <property type="match status" value="1"/>
</dbReference>
<dbReference type="Gene3D" id="3.40.47.10">
    <property type="match status" value="2"/>
</dbReference>
<comment type="similarity">
    <text evidence="1 6">Belongs to the thiolase-like superfamily. Thiolase family.</text>
</comment>
<sequence length="386" mass="40415">MAFGGSFVKEIVIIDALRTPVGRYDGALAEYSAAELGTHVVSNLLSKHENIKSDVEQVIFGNVLQAGNGQNIARQIAIHSGLSNTVPASTINEVCGSGMKAVILAKQLLQLGEAEVVIAGGTESMSNAPIIKNRKTQEETLSMLNDGLVDAFSGISMGIIGETIAEQFDISRADQDAFAQNSQEKAVAASQAGIFKEEIVAIGEVGVDETPRPSSSLEKLATLRTAFKENGTVTAGNSSPVNDGASAVILATKDYAEKHGISYLAELVDSTEVGIDPAIMGVSPIEAIKKLINRSELELSDIDLFEINEAFAASSLAVNRELGLNESQVNIYGGAIALGHAIGSSGSKILTTLSYALKREQKRYGIASLCIGGGLGLAVLLKNPNL</sequence>
<evidence type="ECO:0000256" key="1">
    <source>
        <dbReference type="ARBA" id="ARBA00010982"/>
    </source>
</evidence>
<keyword evidence="4 6" id="KW-0012">Acyltransferase</keyword>
<dbReference type="FunFam" id="3.40.47.10:FF:000010">
    <property type="entry name" value="Acetyl-CoA acetyltransferase (Thiolase)"/>
    <property type="match status" value="1"/>
</dbReference>
<dbReference type="PIRSF" id="PIRSF000429">
    <property type="entry name" value="Ac-CoA_Ac_transf"/>
    <property type="match status" value="1"/>
</dbReference>
<dbReference type="EC" id="2.3.1.9" evidence="2"/>